<dbReference type="Pfam" id="PF08725">
    <property type="entry name" value="Integrin_b_cyt"/>
    <property type="match status" value="1"/>
</dbReference>
<dbReference type="SUPFAM" id="SSF69179">
    <property type="entry name" value="Integrin domains"/>
    <property type="match status" value="1"/>
</dbReference>
<dbReference type="InterPro" id="IPR036465">
    <property type="entry name" value="vWFA_dom_sf"/>
</dbReference>
<dbReference type="InterPro" id="IPR012896">
    <property type="entry name" value="Integrin_bsu_tail"/>
</dbReference>
<comment type="subcellular location">
    <subcellularLocation>
        <location evidence="1 13">Cell membrane</location>
        <topology evidence="1 13">Single-pass type I membrane protein</topology>
    </subcellularLocation>
</comment>
<evidence type="ECO:0000256" key="6">
    <source>
        <dbReference type="ARBA" id="ARBA00022737"/>
    </source>
</evidence>
<evidence type="ECO:0000256" key="3">
    <source>
        <dbReference type="ARBA" id="ARBA00022475"/>
    </source>
</evidence>
<feature type="signal peptide" evidence="15">
    <location>
        <begin position="1"/>
        <end position="21"/>
    </location>
</feature>
<name>A0ABR1B176_POLSC</name>
<dbReference type="Gene3D" id="3.40.50.410">
    <property type="entry name" value="von Willebrand factor, type A domain"/>
    <property type="match status" value="1"/>
</dbReference>
<dbReference type="Pfam" id="PF23105">
    <property type="entry name" value="EGF_integrin"/>
    <property type="match status" value="2"/>
</dbReference>
<dbReference type="Gene3D" id="2.60.40.1510">
    <property type="entry name" value="ntegrin, alpha v. Chain A, domain 3"/>
    <property type="match status" value="1"/>
</dbReference>
<evidence type="ECO:0000256" key="9">
    <source>
        <dbReference type="ARBA" id="ARBA00023037"/>
    </source>
</evidence>
<feature type="transmembrane region" description="Helical" evidence="14">
    <location>
        <begin position="723"/>
        <end position="745"/>
    </location>
</feature>
<evidence type="ECO:0000256" key="11">
    <source>
        <dbReference type="ARBA" id="ARBA00023157"/>
    </source>
</evidence>
<keyword evidence="4 13" id="KW-0812">Transmembrane</keyword>
<dbReference type="PANTHER" id="PTHR10082">
    <property type="entry name" value="INTEGRIN BETA SUBUNIT"/>
    <property type="match status" value="1"/>
</dbReference>
<keyword evidence="6" id="KW-0677">Repeat</keyword>
<dbReference type="EMBL" id="JAWJWF010000005">
    <property type="protein sequence ID" value="KAK6631918.1"/>
    <property type="molecule type" value="Genomic_DNA"/>
</dbReference>
<evidence type="ECO:0000259" key="18">
    <source>
        <dbReference type="SMART" id="SM01242"/>
    </source>
</evidence>
<organism evidence="19 20">
    <name type="scientific">Polyplax serrata</name>
    <name type="common">Common mouse louse</name>
    <dbReference type="NCBI Taxonomy" id="468196"/>
    <lineage>
        <taxon>Eukaryota</taxon>
        <taxon>Metazoa</taxon>
        <taxon>Ecdysozoa</taxon>
        <taxon>Arthropoda</taxon>
        <taxon>Hexapoda</taxon>
        <taxon>Insecta</taxon>
        <taxon>Pterygota</taxon>
        <taxon>Neoptera</taxon>
        <taxon>Paraneoptera</taxon>
        <taxon>Psocodea</taxon>
        <taxon>Troctomorpha</taxon>
        <taxon>Phthiraptera</taxon>
        <taxon>Anoplura</taxon>
        <taxon>Polyplacidae</taxon>
        <taxon>Polyplax</taxon>
    </lineage>
</organism>
<proteinExistence type="inferred from homology"/>
<dbReference type="Proteomes" id="UP001359485">
    <property type="component" value="Unassembled WGS sequence"/>
</dbReference>
<feature type="domain" description="Integrin beta subunit cytoplasmic" evidence="17">
    <location>
        <begin position="746"/>
        <end position="791"/>
    </location>
</feature>
<evidence type="ECO:0000256" key="15">
    <source>
        <dbReference type="SAM" id="SignalP"/>
    </source>
</evidence>
<evidence type="ECO:0000256" key="12">
    <source>
        <dbReference type="ARBA" id="ARBA00023180"/>
    </source>
</evidence>
<feature type="domain" description="Integrin beta subunit VWA" evidence="16">
    <location>
        <begin position="33"/>
        <end position="451"/>
    </location>
</feature>
<protein>
    <recommendedName>
        <fullName evidence="13">Integrin beta</fullName>
    </recommendedName>
</protein>
<keyword evidence="3" id="KW-1003">Cell membrane</keyword>
<dbReference type="SUPFAM" id="SSF69687">
    <property type="entry name" value="Integrin beta tail domain"/>
    <property type="match status" value="1"/>
</dbReference>
<evidence type="ECO:0000256" key="14">
    <source>
        <dbReference type="SAM" id="Phobius"/>
    </source>
</evidence>
<dbReference type="PROSITE" id="PS00243">
    <property type="entry name" value="I_EGF_1"/>
    <property type="match status" value="1"/>
</dbReference>
<evidence type="ECO:0000256" key="7">
    <source>
        <dbReference type="ARBA" id="ARBA00022889"/>
    </source>
</evidence>
<evidence type="ECO:0000256" key="5">
    <source>
        <dbReference type="ARBA" id="ARBA00022729"/>
    </source>
</evidence>
<dbReference type="InterPro" id="IPR015812">
    <property type="entry name" value="Integrin_bsu"/>
</dbReference>
<dbReference type="SMART" id="SM01241">
    <property type="entry name" value="Integrin_b_cyt"/>
    <property type="match status" value="1"/>
</dbReference>
<dbReference type="PRINTS" id="PR01186">
    <property type="entry name" value="INTEGRINB"/>
</dbReference>
<comment type="similarity">
    <text evidence="2 13">Belongs to the integrin beta chain family.</text>
</comment>
<keyword evidence="7 13" id="KW-0130">Cell adhesion</keyword>
<accession>A0ABR1B176</accession>
<keyword evidence="9 13" id="KW-0401">Integrin</keyword>
<keyword evidence="20" id="KW-1185">Reference proteome</keyword>
<evidence type="ECO:0000313" key="20">
    <source>
        <dbReference type="Proteomes" id="UP001359485"/>
    </source>
</evidence>
<reference evidence="19 20" key="1">
    <citation type="submission" date="2023-09" db="EMBL/GenBank/DDBJ databases">
        <title>Genomes of two closely related lineages of the louse Polyplax serrata with different host specificities.</title>
        <authorList>
            <person name="Martinu J."/>
            <person name="Tarabai H."/>
            <person name="Stefka J."/>
            <person name="Hypsa V."/>
        </authorList>
    </citation>
    <scope>NUCLEOTIDE SEQUENCE [LARGE SCALE GENOMIC DNA]</scope>
    <source>
        <strain evidence="19">98ZLc_SE</strain>
    </source>
</reference>
<dbReference type="Pfam" id="PF00362">
    <property type="entry name" value="Integrin_beta"/>
    <property type="match status" value="1"/>
</dbReference>
<dbReference type="InterPro" id="IPR036349">
    <property type="entry name" value="Integrin_bsu_tail_dom_sf"/>
</dbReference>
<keyword evidence="5 15" id="KW-0732">Signal</keyword>
<keyword evidence="11" id="KW-1015">Disulfide bond</keyword>
<comment type="caution">
    <text evidence="19">The sequence shown here is derived from an EMBL/GenBank/DDBJ whole genome shotgun (WGS) entry which is preliminary data.</text>
</comment>
<dbReference type="InterPro" id="IPR002369">
    <property type="entry name" value="Integrin_bsu_VWA"/>
</dbReference>
<sequence length="816" mass="90693">MKKALAVVSFLVLLLAPNGFADVTNEDCKNADGCAECIQTKGCAWCSKVKSKFHSDFNWISGCFSSLRISEFCEGTHVENPRTRFRIDSSRPMRNGQAGESVQIRPQEVTVHLKPGEEIAVEIEFLKAENYPVDLYYLMDFSSSMSKYKNNLSKLGNKIAETMKNLTSDFQLGFGTFVDKVTLPYTSTLPSHLVHPCPKCRSPYSYRNHMSLSKETDRFSVEVDTAEMSGNIDTPEGVLDGLMQAMVCQKELNWREKARHIIVVSTDAPFHLAGDGKLGGIVEPNDELCHLDDEGYYTHSLAYDYPSVSQINHQSLGNNMNVIFAVVNKVKHEYHSLVQEIRGASLGLLDAGENIADLIKGQYEKISTTIRLTENSRGAVNVGFSARCTHDDRWKIANECNDVKGGSLIHFKVHLSVTDCSSPEWYRQDIQIKPEGINETLTIHLETLCDCECSKKRDKMSTYCSNSGDLVCGVCICPEGEIGQKCECTGYDTALRVTDTSSCVTNNDTHELCSGRGECKCGVCQCHSRKNPKEEITGKHCECDNFSCERVNGVLCTGHGTCKCGKCVCDHGWSEEKCDCPTTDEECRDEAGNDVCSGRGTCVCGVCHCHNGTQLDEHRYSGKYCQNCVTCHEQCDIHNECVECLSHDSGPLALTGCTNCSNNLNLILVDSMEEIQNIIPKAKTCVSVDEKGCTFRYMYTLSEGDRVSVWAEKVTWCPKQVNLIAVISGTIGCTILIGLLSLIAWKVLTDLHDKREYEKFERERHLAHWGREENPLFKTATTTYENPTYVLDSCQPADQGKCTTPAEIQPTAMDSC</sequence>
<dbReference type="InterPro" id="IPR057243">
    <property type="entry name" value="Integrin_I-EGF_CS"/>
</dbReference>
<dbReference type="InterPro" id="IPR057073">
    <property type="entry name" value="EGF_integrin_2"/>
</dbReference>
<dbReference type="PIRSF" id="PIRSF002512">
    <property type="entry name" value="Integrin_B"/>
    <property type="match status" value="1"/>
</dbReference>
<evidence type="ECO:0000256" key="4">
    <source>
        <dbReference type="ARBA" id="ARBA00022692"/>
    </source>
</evidence>
<dbReference type="SMART" id="SM01242">
    <property type="entry name" value="Integrin_B_tail"/>
    <property type="match status" value="1"/>
</dbReference>
<dbReference type="InterPro" id="IPR032695">
    <property type="entry name" value="Integrin_dom_sf"/>
</dbReference>
<gene>
    <name evidence="19" type="ORF">RUM44_006948</name>
</gene>
<dbReference type="Gene3D" id="2.10.25.10">
    <property type="entry name" value="Laminin"/>
    <property type="match status" value="3"/>
</dbReference>
<dbReference type="SMART" id="SM00187">
    <property type="entry name" value="INB"/>
    <property type="match status" value="1"/>
</dbReference>
<evidence type="ECO:0000259" key="17">
    <source>
        <dbReference type="SMART" id="SM01241"/>
    </source>
</evidence>
<dbReference type="Gene3D" id="1.20.5.100">
    <property type="entry name" value="Cytochrome c1, transmembrane anchor, C-terminal"/>
    <property type="match status" value="1"/>
</dbReference>
<dbReference type="PANTHER" id="PTHR10082:SF60">
    <property type="entry name" value="INTEGRIN BETA-PS"/>
    <property type="match status" value="1"/>
</dbReference>
<keyword evidence="8 14" id="KW-1133">Transmembrane helix</keyword>
<feature type="chain" id="PRO_5047521450" description="Integrin beta" evidence="15">
    <location>
        <begin position="22"/>
        <end position="816"/>
    </location>
</feature>
<evidence type="ECO:0000256" key="13">
    <source>
        <dbReference type="RuleBase" id="RU000633"/>
    </source>
</evidence>
<dbReference type="SUPFAM" id="SSF53300">
    <property type="entry name" value="vWA-like"/>
    <property type="match status" value="1"/>
</dbReference>
<keyword evidence="10 14" id="KW-0472">Membrane</keyword>
<evidence type="ECO:0000256" key="8">
    <source>
        <dbReference type="ARBA" id="ARBA00022989"/>
    </source>
</evidence>
<dbReference type="SUPFAM" id="SSF57196">
    <property type="entry name" value="EGF/Laminin"/>
    <property type="match status" value="1"/>
</dbReference>
<evidence type="ECO:0000259" key="16">
    <source>
        <dbReference type="SMART" id="SM00187"/>
    </source>
</evidence>
<dbReference type="PROSITE" id="PS52047">
    <property type="entry name" value="I_EGF_2"/>
    <property type="match status" value="2"/>
</dbReference>
<evidence type="ECO:0000313" key="19">
    <source>
        <dbReference type="EMBL" id="KAK6631918.1"/>
    </source>
</evidence>
<keyword evidence="12" id="KW-0325">Glycoprotein</keyword>
<evidence type="ECO:0000256" key="10">
    <source>
        <dbReference type="ARBA" id="ARBA00023136"/>
    </source>
</evidence>
<evidence type="ECO:0000256" key="2">
    <source>
        <dbReference type="ARBA" id="ARBA00007449"/>
    </source>
</evidence>
<feature type="domain" description="Integrin beta subunit tail" evidence="18">
    <location>
        <begin position="635"/>
        <end position="722"/>
    </location>
</feature>
<evidence type="ECO:0000256" key="1">
    <source>
        <dbReference type="ARBA" id="ARBA00004251"/>
    </source>
</evidence>
<dbReference type="InterPro" id="IPR014836">
    <property type="entry name" value="Integrin_bsu_cyt_dom"/>
</dbReference>